<sequence>MDCSFVPKAHSSHFHELNNNEAVDLGGILKLMLLKLSRQLNDPPYNFMIHSSPFKVDASQLPYAHWFLQIVPQLSGVGGFEIGSGCYINLVFPGDAAKELKGNVRVFCRVRPMLPDDGASAEASVICYPTSMESLGRGIDLLQNGNLGIDKSGLTAVQLHCMFIEWGLIVIETFERLSKSGSTGDRLKETQVVDEKCVSKDSKPKKKSAKEILV</sequence>
<name>A0A835IQ85_9MAGN</name>
<dbReference type="Proteomes" id="UP000631114">
    <property type="component" value="Unassembled WGS sequence"/>
</dbReference>
<dbReference type="SUPFAM" id="SSF54197">
    <property type="entry name" value="HIT-like"/>
    <property type="match status" value="1"/>
</dbReference>
<reference evidence="1 2" key="1">
    <citation type="submission" date="2020-10" db="EMBL/GenBank/DDBJ databases">
        <title>The Coptis chinensis genome and diversification of protoberbering-type alkaloids.</title>
        <authorList>
            <person name="Wang B."/>
            <person name="Shu S."/>
            <person name="Song C."/>
            <person name="Liu Y."/>
        </authorList>
    </citation>
    <scope>NUCLEOTIDE SEQUENCE [LARGE SCALE GENOMIC DNA]</scope>
    <source>
        <strain evidence="1">HL-2020</strain>
        <tissue evidence="1">Leaf</tissue>
    </source>
</reference>
<dbReference type="PANTHER" id="PTHR42763">
    <property type="entry name" value="ADP-GLUCOSE PHOSPHORYLASE"/>
    <property type="match status" value="1"/>
</dbReference>
<protein>
    <submittedName>
        <fullName evidence="1">Uncharacterized protein</fullName>
    </submittedName>
</protein>
<gene>
    <name evidence="1" type="ORF">IFM89_027625</name>
</gene>
<accession>A0A835IQ85</accession>
<dbReference type="InterPro" id="IPR053177">
    <property type="entry name" value="ADP-glucose_phosphorylase"/>
</dbReference>
<comment type="caution">
    <text evidence="1">The sequence shown here is derived from an EMBL/GenBank/DDBJ whole genome shotgun (WGS) entry which is preliminary data.</text>
</comment>
<dbReference type="InterPro" id="IPR036265">
    <property type="entry name" value="HIT-like_sf"/>
</dbReference>
<dbReference type="PANTHER" id="PTHR42763:SF2">
    <property type="entry name" value="ADP-GLUCOSE PHOSPHORYLASE"/>
    <property type="match status" value="1"/>
</dbReference>
<dbReference type="Gene3D" id="3.30.428.10">
    <property type="entry name" value="HIT-like"/>
    <property type="match status" value="1"/>
</dbReference>
<proteinExistence type="predicted"/>
<evidence type="ECO:0000313" key="2">
    <source>
        <dbReference type="Proteomes" id="UP000631114"/>
    </source>
</evidence>
<organism evidence="1 2">
    <name type="scientific">Coptis chinensis</name>
    <dbReference type="NCBI Taxonomy" id="261450"/>
    <lineage>
        <taxon>Eukaryota</taxon>
        <taxon>Viridiplantae</taxon>
        <taxon>Streptophyta</taxon>
        <taxon>Embryophyta</taxon>
        <taxon>Tracheophyta</taxon>
        <taxon>Spermatophyta</taxon>
        <taxon>Magnoliopsida</taxon>
        <taxon>Ranunculales</taxon>
        <taxon>Ranunculaceae</taxon>
        <taxon>Coptidoideae</taxon>
        <taxon>Coptis</taxon>
    </lineage>
</organism>
<evidence type="ECO:0000313" key="1">
    <source>
        <dbReference type="EMBL" id="KAF9621771.1"/>
    </source>
</evidence>
<dbReference type="OrthoDB" id="1691229at2759"/>
<dbReference type="EMBL" id="JADFTS010000002">
    <property type="protein sequence ID" value="KAF9621771.1"/>
    <property type="molecule type" value="Genomic_DNA"/>
</dbReference>
<keyword evidence="2" id="KW-1185">Reference proteome</keyword>
<dbReference type="AlphaFoldDB" id="A0A835IQ85"/>